<dbReference type="Gene3D" id="3.40.50.800">
    <property type="entry name" value="Anticodon-binding domain"/>
    <property type="match status" value="1"/>
</dbReference>
<reference evidence="14 15" key="1">
    <citation type="submission" date="2018-10" db="EMBL/GenBank/DDBJ databases">
        <title>Genomic Encyclopedia of Type Strains, Phase IV (KMG-IV): sequencing the most valuable type-strain genomes for metagenomic binning, comparative biology and taxonomic classification.</title>
        <authorList>
            <person name="Goeker M."/>
        </authorList>
    </citation>
    <scope>NUCLEOTIDE SEQUENCE [LARGE SCALE GENOMIC DNA]</scope>
    <source>
        <strain evidence="14 15">DSM 22228</strain>
    </source>
</reference>
<keyword evidence="7 11" id="KW-0067">ATP-binding</keyword>
<evidence type="ECO:0000313" key="14">
    <source>
        <dbReference type="EMBL" id="RKS85797.1"/>
    </source>
</evidence>
<evidence type="ECO:0000256" key="4">
    <source>
        <dbReference type="ARBA" id="ARBA00022490"/>
    </source>
</evidence>
<gene>
    <name evidence="11" type="primary">hisS</name>
    <name evidence="14" type="ORF">DES39_1213</name>
</gene>
<dbReference type="GO" id="GO:0006427">
    <property type="term" value="P:histidyl-tRNA aminoacylation"/>
    <property type="evidence" value="ECO:0007669"/>
    <property type="project" value="UniProtKB-UniRule"/>
</dbReference>
<organism evidence="14 15">
    <name type="scientific">Orbus hercynius</name>
    <dbReference type="NCBI Taxonomy" id="593135"/>
    <lineage>
        <taxon>Bacteria</taxon>
        <taxon>Pseudomonadati</taxon>
        <taxon>Pseudomonadota</taxon>
        <taxon>Gammaproteobacteria</taxon>
        <taxon>Orbales</taxon>
        <taxon>Orbaceae</taxon>
        <taxon>Orbus</taxon>
    </lineage>
</organism>
<keyword evidence="4 11" id="KW-0963">Cytoplasm</keyword>
<evidence type="ECO:0000259" key="13">
    <source>
        <dbReference type="PROSITE" id="PS50862"/>
    </source>
</evidence>
<dbReference type="Proteomes" id="UP000278542">
    <property type="component" value="Unassembled WGS sequence"/>
</dbReference>
<dbReference type="EC" id="6.1.1.21" evidence="11"/>
<feature type="binding site" evidence="12">
    <location>
        <position position="260"/>
    </location>
    <ligand>
        <name>L-histidine</name>
        <dbReference type="ChEBI" id="CHEBI:57595"/>
    </ligand>
</feature>
<sequence length="433" mass="48923">MAEKKIQSIRGMNDLLPTESALWQQVEKTVKMILNSYGYNEIRTPIVEDTGLFKRAVGEVTDIVEKEMYTFNDRNDESITLRPELTAGCVRAGIEHGLLYNQEQRLWYFGPAFRYEKPQKGRYRQFHQFGVEVFGLEGPGIDAELIILTARLWKALGIDQHTSLELNSIGSLEARAEYKHALVQYLEAHKEQLDEDCKRRMYTNPLRVLDSKNPSLQEILNNAPKLFDYLDSESKNHFDGLCQLLNNAGINYTVNQRLVRGLDYYNRTVFEWVTNSLGAQGTVCGGGRYDGLVSQLGGQATPGVGFAIGFERLVLLIQTVNNTLKNDNTIDVYMISSAELIEGKHTTAIAQQLAEKIRDIMPEKRIMTNYGTTNFKKQFTKADKYGAKIAVIIGGNEALENTAVIKELQTGNQYALPQEMIAEKCLEILEKGE</sequence>
<dbReference type="PANTHER" id="PTHR43707">
    <property type="entry name" value="HISTIDYL-TRNA SYNTHETASE"/>
    <property type="match status" value="1"/>
</dbReference>
<dbReference type="InterPro" id="IPR004516">
    <property type="entry name" value="HisRS/HisZ"/>
</dbReference>
<dbReference type="InterPro" id="IPR041715">
    <property type="entry name" value="HisRS-like_core"/>
</dbReference>
<dbReference type="GO" id="GO:0005737">
    <property type="term" value="C:cytoplasm"/>
    <property type="evidence" value="ECO:0007669"/>
    <property type="project" value="UniProtKB-SubCell"/>
</dbReference>
<evidence type="ECO:0000313" key="15">
    <source>
        <dbReference type="Proteomes" id="UP000278542"/>
    </source>
</evidence>
<keyword evidence="15" id="KW-1185">Reference proteome</keyword>
<keyword evidence="8 11" id="KW-0648">Protein biosynthesis</keyword>
<dbReference type="GO" id="GO:0004821">
    <property type="term" value="F:histidine-tRNA ligase activity"/>
    <property type="evidence" value="ECO:0007669"/>
    <property type="project" value="UniProtKB-UniRule"/>
</dbReference>
<protein>
    <recommendedName>
        <fullName evidence="11">Histidine--tRNA ligase</fullName>
        <ecNumber evidence="11">6.1.1.21</ecNumber>
    </recommendedName>
    <alternativeName>
        <fullName evidence="11">Histidyl-tRNA synthetase</fullName>
        <shortName evidence="11">HisRS</shortName>
    </alternativeName>
</protein>
<dbReference type="GO" id="GO:0005524">
    <property type="term" value="F:ATP binding"/>
    <property type="evidence" value="ECO:0007669"/>
    <property type="project" value="UniProtKB-UniRule"/>
</dbReference>
<dbReference type="FunFam" id="3.30.930.10:FF:000005">
    <property type="entry name" value="Histidine--tRNA ligase"/>
    <property type="match status" value="1"/>
</dbReference>
<evidence type="ECO:0000256" key="9">
    <source>
        <dbReference type="ARBA" id="ARBA00023146"/>
    </source>
</evidence>
<comment type="catalytic activity">
    <reaction evidence="10 11">
        <text>tRNA(His) + L-histidine + ATP = L-histidyl-tRNA(His) + AMP + diphosphate + H(+)</text>
        <dbReference type="Rhea" id="RHEA:17313"/>
        <dbReference type="Rhea" id="RHEA-COMP:9665"/>
        <dbReference type="Rhea" id="RHEA-COMP:9689"/>
        <dbReference type="ChEBI" id="CHEBI:15378"/>
        <dbReference type="ChEBI" id="CHEBI:30616"/>
        <dbReference type="ChEBI" id="CHEBI:33019"/>
        <dbReference type="ChEBI" id="CHEBI:57595"/>
        <dbReference type="ChEBI" id="CHEBI:78442"/>
        <dbReference type="ChEBI" id="CHEBI:78527"/>
        <dbReference type="ChEBI" id="CHEBI:456215"/>
        <dbReference type="EC" id="6.1.1.21"/>
    </reaction>
</comment>
<dbReference type="EMBL" id="RBWY01000002">
    <property type="protein sequence ID" value="RKS85797.1"/>
    <property type="molecule type" value="Genomic_DNA"/>
</dbReference>
<dbReference type="NCBIfam" id="TIGR00442">
    <property type="entry name" value="hisS"/>
    <property type="match status" value="1"/>
</dbReference>
<comment type="subunit">
    <text evidence="3 11">Homodimer.</text>
</comment>
<dbReference type="Pfam" id="PF13393">
    <property type="entry name" value="tRNA-synt_His"/>
    <property type="match status" value="1"/>
</dbReference>
<dbReference type="Pfam" id="PF03129">
    <property type="entry name" value="HGTP_anticodon"/>
    <property type="match status" value="1"/>
</dbReference>
<evidence type="ECO:0000256" key="10">
    <source>
        <dbReference type="ARBA" id="ARBA00047639"/>
    </source>
</evidence>
<dbReference type="PANTHER" id="PTHR43707:SF1">
    <property type="entry name" value="HISTIDINE--TRNA LIGASE, MITOCHONDRIAL-RELATED"/>
    <property type="match status" value="1"/>
</dbReference>
<keyword evidence="6 11" id="KW-0547">Nucleotide-binding</keyword>
<keyword evidence="5 11" id="KW-0436">Ligase</keyword>
<evidence type="ECO:0000256" key="5">
    <source>
        <dbReference type="ARBA" id="ARBA00022598"/>
    </source>
</evidence>
<evidence type="ECO:0000256" key="8">
    <source>
        <dbReference type="ARBA" id="ARBA00022917"/>
    </source>
</evidence>
<dbReference type="InterPro" id="IPR036621">
    <property type="entry name" value="Anticodon-bd_dom_sf"/>
</dbReference>
<comment type="similarity">
    <text evidence="2 11">Belongs to the class-II aminoacyl-tRNA synthetase family.</text>
</comment>
<evidence type="ECO:0000256" key="6">
    <source>
        <dbReference type="ARBA" id="ARBA00022741"/>
    </source>
</evidence>
<dbReference type="PROSITE" id="PS50862">
    <property type="entry name" value="AA_TRNA_LIGASE_II"/>
    <property type="match status" value="1"/>
</dbReference>
<dbReference type="SUPFAM" id="SSF55681">
    <property type="entry name" value="Class II aaRS and biotin synthetases"/>
    <property type="match status" value="1"/>
</dbReference>
<dbReference type="SUPFAM" id="SSF52954">
    <property type="entry name" value="Class II aaRS ABD-related"/>
    <property type="match status" value="1"/>
</dbReference>
<dbReference type="AlphaFoldDB" id="A0A495RE93"/>
<dbReference type="InterPro" id="IPR015807">
    <property type="entry name" value="His-tRNA-ligase"/>
</dbReference>
<dbReference type="CDD" id="cd00773">
    <property type="entry name" value="HisRS-like_core"/>
    <property type="match status" value="1"/>
</dbReference>
<feature type="binding site" evidence="12">
    <location>
        <position position="128"/>
    </location>
    <ligand>
        <name>L-histidine</name>
        <dbReference type="ChEBI" id="CHEBI:57595"/>
    </ligand>
</feature>
<comment type="subcellular location">
    <subcellularLocation>
        <location evidence="1 11">Cytoplasm</location>
    </subcellularLocation>
</comment>
<dbReference type="PIRSF" id="PIRSF001549">
    <property type="entry name" value="His-tRNA_synth"/>
    <property type="match status" value="1"/>
</dbReference>
<feature type="domain" description="Aminoacyl-transfer RNA synthetases class-II family profile" evidence="13">
    <location>
        <begin position="1"/>
        <end position="362"/>
    </location>
</feature>
<feature type="binding site" evidence="12">
    <location>
        <begin position="264"/>
        <end position="265"/>
    </location>
    <ligand>
        <name>L-histidine</name>
        <dbReference type="ChEBI" id="CHEBI:57595"/>
    </ligand>
</feature>
<dbReference type="RefSeq" id="WP_121144891.1">
    <property type="nucleotide sequence ID" value="NZ_RBWY01000002.1"/>
</dbReference>
<dbReference type="InterPro" id="IPR004154">
    <property type="entry name" value="Anticodon-bd"/>
</dbReference>
<evidence type="ECO:0000256" key="7">
    <source>
        <dbReference type="ARBA" id="ARBA00022840"/>
    </source>
</evidence>
<feature type="binding site" evidence="12">
    <location>
        <position position="132"/>
    </location>
    <ligand>
        <name>L-histidine</name>
        <dbReference type="ChEBI" id="CHEBI:57595"/>
    </ligand>
</feature>
<evidence type="ECO:0000256" key="11">
    <source>
        <dbReference type="HAMAP-Rule" id="MF_00127"/>
    </source>
</evidence>
<feature type="binding site" evidence="12">
    <location>
        <position position="114"/>
    </location>
    <ligand>
        <name>L-histidine</name>
        <dbReference type="ChEBI" id="CHEBI:57595"/>
    </ligand>
</feature>
<dbReference type="Gene3D" id="3.30.930.10">
    <property type="entry name" value="Bira Bifunctional Protein, Domain 2"/>
    <property type="match status" value="1"/>
</dbReference>
<evidence type="ECO:0000256" key="2">
    <source>
        <dbReference type="ARBA" id="ARBA00008226"/>
    </source>
</evidence>
<comment type="caution">
    <text evidence="14">The sequence shown here is derived from an EMBL/GenBank/DDBJ whole genome shotgun (WGS) entry which is preliminary data.</text>
</comment>
<proteinExistence type="inferred from homology"/>
<dbReference type="OrthoDB" id="9800814at2"/>
<evidence type="ECO:0000256" key="12">
    <source>
        <dbReference type="PIRSR" id="PIRSR001549-1"/>
    </source>
</evidence>
<evidence type="ECO:0000256" key="1">
    <source>
        <dbReference type="ARBA" id="ARBA00004496"/>
    </source>
</evidence>
<feature type="binding site" evidence="12">
    <location>
        <begin position="84"/>
        <end position="86"/>
    </location>
    <ligand>
        <name>L-histidine</name>
        <dbReference type="ChEBI" id="CHEBI:57595"/>
    </ligand>
</feature>
<keyword evidence="9 11" id="KW-0030">Aminoacyl-tRNA synthetase</keyword>
<dbReference type="InterPro" id="IPR045864">
    <property type="entry name" value="aa-tRNA-synth_II/BPL/LPL"/>
</dbReference>
<evidence type="ECO:0000256" key="3">
    <source>
        <dbReference type="ARBA" id="ARBA00011738"/>
    </source>
</evidence>
<dbReference type="HAMAP" id="MF_00127">
    <property type="entry name" value="His_tRNA_synth"/>
    <property type="match status" value="1"/>
</dbReference>
<name>A0A495RE93_9GAMM</name>
<accession>A0A495RE93</accession>
<dbReference type="InterPro" id="IPR006195">
    <property type="entry name" value="aa-tRNA-synth_II"/>
</dbReference>